<proteinExistence type="predicted"/>
<accession>A0AAD7YFF7</accession>
<gene>
    <name evidence="1" type="ORF">PYW07_014126</name>
</gene>
<dbReference type="EMBL" id="JARGEI010000020">
    <property type="protein sequence ID" value="KAJ8713756.1"/>
    <property type="molecule type" value="Genomic_DNA"/>
</dbReference>
<keyword evidence="2" id="KW-1185">Reference proteome</keyword>
<sequence length="108" mass="11956">MLGELSSASERVGLKMNMDKTKVIVNIHVAPTPIKIGDSTLEIVDDYVDLGQTCVLGNVVAHTRNEDIRKTTKVTDIARRIAKLKGQWSENSGVAATYRETQCWETSH</sequence>
<dbReference type="Proteomes" id="UP001231518">
    <property type="component" value="Chromosome 4"/>
</dbReference>
<name>A0AAD7YFF7_MYTSE</name>
<protein>
    <submittedName>
        <fullName evidence="1">Uncharacterized protein</fullName>
    </submittedName>
</protein>
<evidence type="ECO:0000313" key="2">
    <source>
        <dbReference type="Proteomes" id="UP001231518"/>
    </source>
</evidence>
<evidence type="ECO:0000313" key="1">
    <source>
        <dbReference type="EMBL" id="KAJ8713756.1"/>
    </source>
</evidence>
<reference evidence="1" key="1">
    <citation type="submission" date="2023-03" db="EMBL/GenBank/DDBJ databases">
        <title>Chromosome-level genomes of two armyworms, Mythimna separata and Mythimna loreyi, provide insights into the biosynthesis and reception of sex pheromones.</title>
        <authorList>
            <person name="Zhao H."/>
        </authorList>
    </citation>
    <scope>NUCLEOTIDE SEQUENCE</scope>
    <source>
        <strain evidence="1">BeijingLab</strain>
        <tissue evidence="1">Pupa</tissue>
    </source>
</reference>
<dbReference type="AlphaFoldDB" id="A0AAD7YFF7"/>
<comment type="caution">
    <text evidence="1">The sequence shown here is derived from an EMBL/GenBank/DDBJ whole genome shotgun (WGS) entry which is preliminary data.</text>
</comment>
<organism evidence="1 2">
    <name type="scientific">Mythimna separata</name>
    <name type="common">Oriental armyworm</name>
    <name type="synonym">Pseudaletia separata</name>
    <dbReference type="NCBI Taxonomy" id="271217"/>
    <lineage>
        <taxon>Eukaryota</taxon>
        <taxon>Metazoa</taxon>
        <taxon>Ecdysozoa</taxon>
        <taxon>Arthropoda</taxon>
        <taxon>Hexapoda</taxon>
        <taxon>Insecta</taxon>
        <taxon>Pterygota</taxon>
        <taxon>Neoptera</taxon>
        <taxon>Endopterygota</taxon>
        <taxon>Lepidoptera</taxon>
        <taxon>Glossata</taxon>
        <taxon>Ditrysia</taxon>
        <taxon>Noctuoidea</taxon>
        <taxon>Noctuidae</taxon>
        <taxon>Noctuinae</taxon>
        <taxon>Hadenini</taxon>
        <taxon>Mythimna</taxon>
    </lineage>
</organism>